<dbReference type="SUPFAM" id="SSF48403">
    <property type="entry name" value="Ankyrin repeat"/>
    <property type="match status" value="1"/>
</dbReference>
<feature type="repeat" description="ANK" evidence="1">
    <location>
        <begin position="347"/>
        <end position="379"/>
    </location>
</feature>
<evidence type="ECO:0000313" key="3">
    <source>
        <dbReference type="Proteomes" id="UP001627154"/>
    </source>
</evidence>
<dbReference type="PROSITE" id="PS50297">
    <property type="entry name" value="ANK_REP_REGION"/>
    <property type="match status" value="3"/>
</dbReference>
<feature type="repeat" description="ANK" evidence="1">
    <location>
        <begin position="273"/>
        <end position="305"/>
    </location>
</feature>
<sequence>MVEENRNCLNLNELNETDNGKIDEKSDEFLSHLYYFIESYEGQFPNLRDIFRPEAIEWLLNESVTSDKDLIESTAAINFMINAGYKDEPKVDENGGGITRLGKIHLIRDLFKIFDKFDVNYIDEDGSTHFHIVCEYGCDEIVAKFLDHGVDPNCLESKTAIDWLIARSLKERNYYAESNPVINFVINSGYKDEPEVDEYGKPLLRRATPVHLAIGNLRYHLIPDLFKIYDKFDVNYTDDDGYTHFHIACEAGCYDVKKFLELGQDPNCIVPKTGESPLHLALRAQNKELAILLLRSGANPNLANKDGATPLHIICQGYFNIENMTEILFEINSNKSQTLQFNARTKNGDTPLHFAMQNSNRKMIEFLLRNGADPNMVNNEGFTPLQGFLNCSLFGDANNSLRRFFKINGELNQLVQVDAKDKLGRTPLQLAIVNLMPHCIDVLLEFGADVSSFVFPTESYFTERYKNMDNSFEFRLKLVSCLLIIVERLERRGYQMDRNNALAIMQLFAKQSLFEKSTDLEKYWVNEEFTGKAKEMMITSSLSLYDVIQLRPEEAVKLFTLEDYYEFASSENLWRLPGKGPVIEACARCLCEKISRGFCRRWAVDFFLELTKYQLPILCCEIIIDKLMNEDLINICLAAAFQDS</sequence>
<dbReference type="PROSITE" id="PS50088">
    <property type="entry name" value="ANK_REPEAT"/>
    <property type="match status" value="4"/>
</dbReference>
<dbReference type="Gene3D" id="1.25.40.20">
    <property type="entry name" value="Ankyrin repeat-containing domain"/>
    <property type="match status" value="4"/>
</dbReference>
<feature type="repeat" description="ANK" evidence="1">
    <location>
        <begin position="423"/>
        <end position="451"/>
    </location>
</feature>
<dbReference type="Proteomes" id="UP001627154">
    <property type="component" value="Unassembled WGS sequence"/>
</dbReference>
<dbReference type="Pfam" id="PF00023">
    <property type="entry name" value="Ank"/>
    <property type="match status" value="1"/>
</dbReference>
<name>A0ABD2WV97_9HYME</name>
<dbReference type="InterPro" id="IPR002110">
    <property type="entry name" value="Ankyrin_rpt"/>
</dbReference>
<comment type="caution">
    <text evidence="2">The sequence shown here is derived from an EMBL/GenBank/DDBJ whole genome shotgun (WGS) entry which is preliminary data.</text>
</comment>
<dbReference type="PANTHER" id="PTHR24118">
    <property type="entry name" value="POTE ANKYRIN DOMAIN"/>
    <property type="match status" value="1"/>
</dbReference>
<keyword evidence="1" id="KW-0040">ANK repeat</keyword>
<proteinExistence type="predicted"/>
<accession>A0ABD2WV97</accession>
<protein>
    <submittedName>
        <fullName evidence="2">Uncharacterized protein</fullName>
    </submittedName>
</protein>
<organism evidence="2 3">
    <name type="scientific">Trichogramma kaykai</name>
    <dbReference type="NCBI Taxonomy" id="54128"/>
    <lineage>
        <taxon>Eukaryota</taxon>
        <taxon>Metazoa</taxon>
        <taxon>Ecdysozoa</taxon>
        <taxon>Arthropoda</taxon>
        <taxon>Hexapoda</taxon>
        <taxon>Insecta</taxon>
        <taxon>Pterygota</taxon>
        <taxon>Neoptera</taxon>
        <taxon>Endopterygota</taxon>
        <taxon>Hymenoptera</taxon>
        <taxon>Apocrita</taxon>
        <taxon>Proctotrupomorpha</taxon>
        <taxon>Chalcidoidea</taxon>
        <taxon>Trichogrammatidae</taxon>
        <taxon>Trichogramma</taxon>
    </lineage>
</organism>
<dbReference type="PANTHER" id="PTHR24118:SF99">
    <property type="entry name" value="POTE ANKYRIN DOMAIN FAMILY MEMBER 3C-RELATED"/>
    <property type="match status" value="1"/>
</dbReference>
<feature type="repeat" description="ANK" evidence="1">
    <location>
        <begin position="125"/>
        <end position="157"/>
    </location>
</feature>
<dbReference type="SMART" id="SM00248">
    <property type="entry name" value="ANK"/>
    <property type="match status" value="7"/>
</dbReference>
<keyword evidence="3" id="KW-1185">Reference proteome</keyword>
<dbReference type="Pfam" id="PF12796">
    <property type="entry name" value="Ank_2"/>
    <property type="match status" value="1"/>
</dbReference>
<reference evidence="2 3" key="1">
    <citation type="journal article" date="2024" name="bioRxiv">
        <title>A reference genome for Trichogramma kaykai: A tiny desert-dwelling parasitoid wasp with competing sex-ratio distorters.</title>
        <authorList>
            <person name="Culotta J."/>
            <person name="Lindsey A.R."/>
        </authorList>
    </citation>
    <scope>NUCLEOTIDE SEQUENCE [LARGE SCALE GENOMIC DNA]</scope>
    <source>
        <strain evidence="2 3">KSX58</strain>
    </source>
</reference>
<evidence type="ECO:0000256" key="1">
    <source>
        <dbReference type="PROSITE-ProRule" id="PRU00023"/>
    </source>
</evidence>
<dbReference type="InterPro" id="IPR036770">
    <property type="entry name" value="Ankyrin_rpt-contain_sf"/>
</dbReference>
<dbReference type="EMBL" id="JBJJXI010000067">
    <property type="protein sequence ID" value="KAL3397014.1"/>
    <property type="molecule type" value="Genomic_DNA"/>
</dbReference>
<evidence type="ECO:0000313" key="2">
    <source>
        <dbReference type="EMBL" id="KAL3397014.1"/>
    </source>
</evidence>
<dbReference type="AlphaFoldDB" id="A0ABD2WV97"/>
<gene>
    <name evidence="2" type="ORF">TKK_009053</name>
</gene>